<sequence length="337" mass="35489">MLALRKLKLGSLIAAAALTLASPAIAEEQVTLKYSSFLPATTVNNALSAKALIDKAAELSDGTLKIELYPGGSLVSGGEVQLKLVQDGVADIAEIPLPYTPGRVTGLDVFELPGLTSSNSDGALASLALIEQGLIGGMDGLIPLGMLQSGPYFIHLAEPIEKLSDLRGKKLRISGQMQAQIVARLGAVPVSNIPATALAENVSRGLIDGALVDTGNLYNFGVGDLLTYHVTNLPLGAFAVLFGLSEDSYEALPPKAKAAIDQLKGEWYTTELGKNMDGQTADVMARLEASDAHHFIELSERDLTKAKTVLKQVEKQWLARSDKNPDILAAAHAALGK</sequence>
<evidence type="ECO:0000256" key="2">
    <source>
        <dbReference type="SAM" id="SignalP"/>
    </source>
</evidence>
<evidence type="ECO:0000313" key="3">
    <source>
        <dbReference type="EMBL" id="MBA4610105.1"/>
    </source>
</evidence>
<dbReference type="AlphaFoldDB" id="A0A838XHN5"/>
<feature type="chain" id="PRO_5032610903" description="TRAP-type C4-dicarboxylate transport system, substrate-binding protein" evidence="2">
    <location>
        <begin position="27"/>
        <end position="337"/>
    </location>
</feature>
<evidence type="ECO:0000256" key="1">
    <source>
        <dbReference type="ARBA" id="ARBA00022729"/>
    </source>
</evidence>
<feature type="signal peptide" evidence="2">
    <location>
        <begin position="1"/>
        <end position="26"/>
    </location>
</feature>
<dbReference type="GO" id="GO:0055085">
    <property type="term" value="P:transmembrane transport"/>
    <property type="evidence" value="ECO:0007669"/>
    <property type="project" value="InterPro"/>
</dbReference>
<dbReference type="PANTHER" id="PTHR33376:SF15">
    <property type="entry name" value="BLL6794 PROTEIN"/>
    <property type="match status" value="1"/>
</dbReference>
<dbReference type="Pfam" id="PF03480">
    <property type="entry name" value="DctP"/>
    <property type="match status" value="1"/>
</dbReference>
<dbReference type="RefSeq" id="WP_181758305.1">
    <property type="nucleotide sequence ID" value="NZ_BMCR01000001.1"/>
</dbReference>
<dbReference type="Gene3D" id="3.40.190.170">
    <property type="entry name" value="Bacterial extracellular solute-binding protein, family 7"/>
    <property type="match status" value="1"/>
</dbReference>
<evidence type="ECO:0008006" key="5">
    <source>
        <dbReference type="Google" id="ProtNLM"/>
    </source>
</evidence>
<reference evidence="3 4" key="2">
    <citation type="submission" date="2020-08" db="EMBL/GenBank/DDBJ databases">
        <title>Stappia taiwanensis sp. nov., isolated from a coastal thermal spring.</title>
        <authorList>
            <person name="Kampfer P."/>
        </authorList>
    </citation>
    <scope>NUCLEOTIDE SEQUENCE [LARGE SCALE GENOMIC DNA]</scope>
    <source>
        <strain evidence="3 4">DSM 23284</strain>
    </source>
</reference>
<keyword evidence="1 2" id="KW-0732">Signal</keyword>
<accession>A0A838XHN5</accession>
<dbReference type="InterPro" id="IPR038404">
    <property type="entry name" value="TRAP_DctP_sf"/>
</dbReference>
<comment type="caution">
    <text evidence="3">The sequence shown here is derived from an EMBL/GenBank/DDBJ whole genome shotgun (WGS) entry which is preliminary data.</text>
</comment>
<evidence type="ECO:0000313" key="4">
    <source>
        <dbReference type="Proteomes" id="UP000559404"/>
    </source>
</evidence>
<dbReference type="PANTHER" id="PTHR33376">
    <property type="match status" value="1"/>
</dbReference>
<keyword evidence="4" id="KW-1185">Reference proteome</keyword>
<proteinExistence type="predicted"/>
<gene>
    <name evidence="3" type="ORF">H1W37_00465</name>
</gene>
<organism evidence="3 4">
    <name type="scientific">Stappia taiwanensis</name>
    <dbReference type="NCBI Taxonomy" id="992267"/>
    <lineage>
        <taxon>Bacteria</taxon>
        <taxon>Pseudomonadati</taxon>
        <taxon>Pseudomonadota</taxon>
        <taxon>Alphaproteobacteria</taxon>
        <taxon>Hyphomicrobiales</taxon>
        <taxon>Stappiaceae</taxon>
        <taxon>Stappia</taxon>
    </lineage>
</organism>
<dbReference type="Proteomes" id="UP000559404">
    <property type="component" value="Unassembled WGS sequence"/>
</dbReference>
<dbReference type="EMBL" id="JACEON010000001">
    <property type="protein sequence ID" value="MBA4610105.1"/>
    <property type="molecule type" value="Genomic_DNA"/>
</dbReference>
<name>A0A838XHN5_9HYPH</name>
<dbReference type="InterPro" id="IPR018389">
    <property type="entry name" value="DctP_fam"/>
</dbReference>
<protein>
    <recommendedName>
        <fullName evidence="5">TRAP-type C4-dicarboxylate transport system, substrate-binding protein</fullName>
    </recommendedName>
</protein>
<reference evidence="3 4" key="1">
    <citation type="submission" date="2020-07" db="EMBL/GenBank/DDBJ databases">
        <authorList>
            <person name="Li M."/>
        </authorList>
    </citation>
    <scope>NUCLEOTIDE SEQUENCE [LARGE SCALE GENOMIC DNA]</scope>
    <source>
        <strain evidence="3 4">DSM 23284</strain>
    </source>
</reference>